<keyword evidence="2" id="KW-1185">Reference proteome</keyword>
<sequence>MTHEFCLLEAATTMSLSEVPDAAEAHIYRQMRVPTISIPCVLECRRADVMYQRFKDMTQSLEKEIGAEIHRTVQSRRTS</sequence>
<proteinExistence type="predicted"/>
<evidence type="ECO:0000313" key="1">
    <source>
        <dbReference type="EMBL" id="KAK9140615.1"/>
    </source>
</evidence>
<dbReference type="EMBL" id="JBBNAG010000004">
    <property type="protein sequence ID" value="KAK9140615.1"/>
    <property type="molecule type" value="Genomic_DNA"/>
</dbReference>
<accession>A0AAP0JVT0</accession>
<organism evidence="1 2">
    <name type="scientific">Stephania cephalantha</name>
    <dbReference type="NCBI Taxonomy" id="152367"/>
    <lineage>
        <taxon>Eukaryota</taxon>
        <taxon>Viridiplantae</taxon>
        <taxon>Streptophyta</taxon>
        <taxon>Embryophyta</taxon>
        <taxon>Tracheophyta</taxon>
        <taxon>Spermatophyta</taxon>
        <taxon>Magnoliopsida</taxon>
        <taxon>Ranunculales</taxon>
        <taxon>Menispermaceae</taxon>
        <taxon>Menispermoideae</taxon>
        <taxon>Cissampelideae</taxon>
        <taxon>Stephania</taxon>
    </lineage>
</organism>
<evidence type="ECO:0000313" key="2">
    <source>
        <dbReference type="Proteomes" id="UP001419268"/>
    </source>
</evidence>
<name>A0AAP0JVT0_9MAGN</name>
<protein>
    <submittedName>
        <fullName evidence="1">Uncharacterized protein</fullName>
    </submittedName>
</protein>
<reference evidence="1 2" key="1">
    <citation type="submission" date="2024-01" db="EMBL/GenBank/DDBJ databases">
        <title>Genome assemblies of Stephania.</title>
        <authorList>
            <person name="Yang L."/>
        </authorList>
    </citation>
    <scope>NUCLEOTIDE SEQUENCE [LARGE SCALE GENOMIC DNA]</scope>
    <source>
        <strain evidence="1">JXDWG</strain>
        <tissue evidence="1">Leaf</tissue>
    </source>
</reference>
<dbReference type="Proteomes" id="UP001419268">
    <property type="component" value="Unassembled WGS sequence"/>
</dbReference>
<gene>
    <name evidence="1" type="ORF">Scep_010296</name>
</gene>
<dbReference type="AlphaFoldDB" id="A0AAP0JVT0"/>
<comment type="caution">
    <text evidence="1">The sequence shown here is derived from an EMBL/GenBank/DDBJ whole genome shotgun (WGS) entry which is preliminary data.</text>
</comment>